<name>A0ACD5TTW5_AVESA</name>
<organism evidence="1 2">
    <name type="scientific">Avena sativa</name>
    <name type="common">Oat</name>
    <dbReference type="NCBI Taxonomy" id="4498"/>
    <lineage>
        <taxon>Eukaryota</taxon>
        <taxon>Viridiplantae</taxon>
        <taxon>Streptophyta</taxon>
        <taxon>Embryophyta</taxon>
        <taxon>Tracheophyta</taxon>
        <taxon>Spermatophyta</taxon>
        <taxon>Magnoliopsida</taxon>
        <taxon>Liliopsida</taxon>
        <taxon>Poales</taxon>
        <taxon>Poaceae</taxon>
        <taxon>BOP clade</taxon>
        <taxon>Pooideae</taxon>
        <taxon>Poodae</taxon>
        <taxon>Poeae</taxon>
        <taxon>Poeae Chloroplast Group 1 (Aveneae type)</taxon>
        <taxon>Aveninae</taxon>
        <taxon>Avena</taxon>
    </lineage>
</organism>
<reference evidence="1" key="2">
    <citation type="submission" date="2025-09" db="UniProtKB">
        <authorList>
            <consortium name="EnsemblPlants"/>
        </authorList>
    </citation>
    <scope>IDENTIFICATION</scope>
</reference>
<protein>
    <submittedName>
        <fullName evidence="1">Uncharacterized protein</fullName>
    </submittedName>
</protein>
<reference evidence="1" key="1">
    <citation type="submission" date="2021-05" db="EMBL/GenBank/DDBJ databases">
        <authorList>
            <person name="Scholz U."/>
            <person name="Mascher M."/>
            <person name="Fiebig A."/>
        </authorList>
    </citation>
    <scope>NUCLEOTIDE SEQUENCE [LARGE SCALE GENOMIC DNA]</scope>
</reference>
<dbReference type="Proteomes" id="UP001732700">
    <property type="component" value="Chromosome 1D"/>
</dbReference>
<keyword evidence="2" id="KW-1185">Reference proteome</keyword>
<dbReference type="EnsemblPlants" id="AVESA.00010b.r2.1DG0124670.1">
    <property type="protein sequence ID" value="AVESA.00010b.r2.1DG0124670.1.CDS"/>
    <property type="gene ID" value="AVESA.00010b.r2.1DG0124670"/>
</dbReference>
<evidence type="ECO:0000313" key="2">
    <source>
        <dbReference type="Proteomes" id="UP001732700"/>
    </source>
</evidence>
<sequence length="224" mass="25332">MVRGKTQMKRIENPTSRQVTFSKRRGGLLKKAFELSVLCDAEVALVVFSPRGRLYEFASSSMQKTIERYKTSTKDNVKSQTVQQDIEKIKADADGLSKKLEALDAYKRKLLGYNLEDCPIEELQSLEVKIEKSLLSIRARKARLFEEQLAKLRQKEVTLRKENEDLLGQRKNGDQLAAAEAAAAPVTVTETVAGQSDPQQEEQEKDEMEVETELFIGLPGRGRR</sequence>
<proteinExistence type="predicted"/>
<accession>A0ACD5TTW5</accession>
<evidence type="ECO:0000313" key="1">
    <source>
        <dbReference type="EnsemblPlants" id="AVESA.00010b.r2.1DG0124670.1.CDS"/>
    </source>
</evidence>